<sequence length="869" mass="96804">MHPFDRFTPNAKLALQIAEQEAKNMKSAYIGTEHLLLGLLSIPKSLGFSIFTGAGVTLENVRILLKASKTPNIEGAQVRHGLSVFLHSVIEQSVITAHKFRHANVGTEHLLHSLVSTGKNAATVLLAEMQVDPDDLKARVEEMFGQISQFKQQTRNMEQSLEAFFQGLQGAIVGMQGPGGAMMEPEGLKRRRGESKSKTPVLDYFTDDLVEKAKQGKMDPIIGRDLEIERLIHILNRKTKNNPVIIGEPGVGKTAIVEGFAQRIAAGKVPVSLRNKKVLQLNMGSIIAGTKYRGEFEQRFDDIIKEALESEKEVILFIDELHTVVGAGSAEGSLDAANILKPALSRGAIQVVGATTTEEYRTIEKDGALERRFQSILVEETSVEDTIKILQGIRPTYEEFHHLSITDDALEKAVVLSKRYLPDRFLPDKAIDLLDETAAGRSIQQNISPDLKKLEDKLEKLVVKQQQAVKEQKYHQALKLKQEQQQLQEKLKEMQGQADGDRRTPIEISGDDIAHTLAKITGVPVTKMLKSESKRLANLELVLKKHVIGQDEAIQKVARAIRRSRVGISDSRRPIGSFLFLGPTGVGKTELVRTIASEIFNREDALIKIDMSEFMERHNVSRLIGTTAGYVGYEEGGQLTEAVRRKPYSVVLFDEVEKAHPEFFNLLLQIMEDGTLTDGQGKQVDFRNTIIVMTSNIGADKLTKQAAKIGFKLENEASAEERGYAEKREEVITELKDHLRPEFLNRLDHIIVFNALNQEHIQKIVRMHLDLLAERLKSQGFTLKADQKAVAVLAKLGFDPEYGARPVRRTIQEKVEDEVAESMLKGIFRQGDTIVIARKDDDHVTVLPGNAVKEAEPAVQEEKTEVASS</sequence>
<keyword evidence="4" id="KW-0143">Chaperone</keyword>
<keyword evidence="6" id="KW-0175">Coiled coil</keyword>
<dbReference type="Gene3D" id="1.10.8.60">
    <property type="match status" value="2"/>
</dbReference>
<accession>A0A0S1SS24</accession>
<dbReference type="GO" id="GO:0034605">
    <property type="term" value="P:cellular response to heat"/>
    <property type="evidence" value="ECO:0007669"/>
    <property type="project" value="TreeGrafter"/>
</dbReference>
<dbReference type="Gene3D" id="4.10.860.10">
    <property type="entry name" value="UVR domain"/>
    <property type="match status" value="1"/>
</dbReference>
<dbReference type="Pfam" id="PF17871">
    <property type="entry name" value="AAA_lid_9"/>
    <property type="match status" value="1"/>
</dbReference>
<evidence type="ECO:0000313" key="9">
    <source>
        <dbReference type="Proteomes" id="UP000069135"/>
    </source>
</evidence>
<accession>A0A0S1SMJ5</accession>
<evidence type="ECO:0000256" key="3">
    <source>
        <dbReference type="ARBA" id="ARBA00022840"/>
    </source>
</evidence>
<dbReference type="FunFam" id="3.40.50.300:FF:000025">
    <property type="entry name" value="ATP-dependent Clp protease subunit"/>
    <property type="match status" value="1"/>
</dbReference>
<dbReference type="CDD" id="cd00009">
    <property type="entry name" value="AAA"/>
    <property type="match status" value="1"/>
</dbReference>
<keyword evidence="1 5" id="KW-0677">Repeat</keyword>
<evidence type="ECO:0000313" key="8">
    <source>
        <dbReference type="EMBL" id="ALM13329.1"/>
    </source>
</evidence>
<dbReference type="Gene3D" id="3.40.50.300">
    <property type="entry name" value="P-loop containing nucleotide triphosphate hydrolases"/>
    <property type="match status" value="2"/>
</dbReference>
<dbReference type="Proteomes" id="UP000069135">
    <property type="component" value="Chromosome"/>
</dbReference>
<dbReference type="PROSITE" id="PS51903">
    <property type="entry name" value="CLP_R"/>
    <property type="match status" value="1"/>
</dbReference>
<dbReference type="InterPro" id="IPR018368">
    <property type="entry name" value="ClpA/B_CS1"/>
</dbReference>
<dbReference type="GO" id="GO:0008233">
    <property type="term" value="F:peptidase activity"/>
    <property type="evidence" value="ECO:0007669"/>
    <property type="project" value="UniProtKB-KW"/>
</dbReference>
<dbReference type="InterPro" id="IPR027417">
    <property type="entry name" value="P-loop_NTPase"/>
</dbReference>
<keyword evidence="8" id="KW-0378">Hydrolase</keyword>
<name>A0A0S1SS24_9BACT</name>
<keyword evidence="2" id="KW-0547">Nucleotide-binding</keyword>
<dbReference type="PANTHER" id="PTHR11638:SF18">
    <property type="entry name" value="HEAT SHOCK PROTEIN 104"/>
    <property type="match status" value="1"/>
</dbReference>
<feature type="domain" description="Clp R" evidence="7">
    <location>
        <begin position="4"/>
        <end position="146"/>
    </location>
</feature>
<accession>A0A0S1SI29</accession>
<gene>
    <name evidence="8" type="ORF">PeribacterD1_0654</name>
</gene>
<dbReference type="InterPro" id="IPR019489">
    <property type="entry name" value="Clp_ATPase_C"/>
</dbReference>
<dbReference type="InterPro" id="IPR001270">
    <property type="entry name" value="ClpA/B"/>
</dbReference>
<dbReference type="STRING" id="1735162.PeribacterB2_0654"/>
<dbReference type="SMART" id="SM01086">
    <property type="entry name" value="ClpB_D2-small"/>
    <property type="match status" value="1"/>
</dbReference>
<reference evidence="9" key="1">
    <citation type="submission" date="2015-10" db="EMBL/GenBank/DDBJ databases">
        <title>Analysis of five complete genome sequences for members of the class Peribacteria in the recently recognized Peregrinibacteria bacterial phylum.</title>
        <authorList>
            <person name="Anantharaman K."/>
            <person name="Brown C.T."/>
            <person name="Burstein D."/>
            <person name="Castelle C.J."/>
            <person name="Probst A.J."/>
            <person name="Thomas B.C."/>
            <person name="Williams K.H."/>
            <person name="Banfield J.F."/>
        </authorList>
    </citation>
    <scope>NUCLEOTIDE SEQUENCE [LARGE SCALE GENOMIC DNA]</scope>
</reference>
<accession>A0A0S1SV02</accession>
<dbReference type="GO" id="GO:0016887">
    <property type="term" value="F:ATP hydrolysis activity"/>
    <property type="evidence" value="ECO:0007669"/>
    <property type="project" value="InterPro"/>
</dbReference>
<dbReference type="Pfam" id="PF00004">
    <property type="entry name" value="AAA"/>
    <property type="match status" value="1"/>
</dbReference>
<dbReference type="FunFam" id="3.40.50.300:FF:000010">
    <property type="entry name" value="Chaperone clpB 1, putative"/>
    <property type="match status" value="1"/>
</dbReference>
<evidence type="ECO:0000256" key="6">
    <source>
        <dbReference type="SAM" id="Coils"/>
    </source>
</evidence>
<organism evidence="8 9">
    <name type="scientific">Candidatus Peribacter riflensis</name>
    <dbReference type="NCBI Taxonomy" id="1735162"/>
    <lineage>
        <taxon>Bacteria</taxon>
        <taxon>Candidatus Peregrinibacteriota</taxon>
        <taxon>Candidatus Peribacteria</taxon>
        <taxon>Candidatus Peribacterales</taxon>
        <taxon>Candidatus Peribacteraceae</taxon>
        <taxon>Candidatus Peribacter</taxon>
    </lineage>
</organism>
<dbReference type="Gene3D" id="1.10.1780.10">
    <property type="entry name" value="Clp, N-terminal domain"/>
    <property type="match status" value="1"/>
</dbReference>
<dbReference type="Pfam" id="PF10431">
    <property type="entry name" value="ClpB_D2-small"/>
    <property type="match status" value="1"/>
</dbReference>
<dbReference type="GO" id="GO:0006508">
    <property type="term" value="P:proteolysis"/>
    <property type="evidence" value="ECO:0007669"/>
    <property type="project" value="UniProtKB-KW"/>
</dbReference>
<dbReference type="PATRIC" id="fig|1735161.3.peg.634"/>
<evidence type="ECO:0000256" key="4">
    <source>
        <dbReference type="ARBA" id="ARBA00023186"/>
    </source>
</evidence>
<feature type="coiled-coil region" evidence="6">
    <location>
        <begin position="451"/>
        <end position="504"/>
    </location>
</feature>
<dbReference type="InterPro" id="IPR041546">
    <property type="entry name" value="ClpA/ClpB_AAA_lid"/>
</dbReference>
<dbReference type="Pfam" id="PF02861">
    <property type="entry name" value="Clp_N"/>
    <property type="match status" value="2"/>
</dbReference>
<evidence type="ECO:0000256" key="2">
    <source>
        <dbReference type="ARBA" id="ARBA00022741"/>
    </source>
</evidence>
<dbReference type="Pfam" id="PF07724">
    <property type="entry name" value="AAA_2"/>
    <property type="match status" value="1"/>
</dbReference>
<dbReference type="PROSITE" id="PS00870">
    <property type="entry name" value="CLPAB_1"/>
    <property type="match status" value="1"/>
</dbReference>
<dbReference type="InterPro" id="IPR004176">
    <property type="entry name" value="Clp_R_N"/>
</dbReference>
<evidence type="ECO:0000256" key="1">
    <source>
        <dbReference type="ARBA" id="ARBA00022737"/>
    </source>
</evidence>
<evidence type="ECO:0000259" key="7">
    <source>
        <dbReference type="PROSITE" id="PS51903"/>
    </source>
</evidence>
<dbReference type="GO" id="GO:0005524">
    <property type="term" value="F:ATP binding"/>
    <property type="evidence" value="ECO:0007669"/>
    <property type="project" value="UniProtKB-KW"/>
</dbReference>
<dbReference type="CDD" id="cd19499">
    <property type="entry name" value="RecA-like_ClpB_Hsp104-like"/>
    <property type="match status" value="1"/>
</dbReference>
<dbReference type="InterPro" id="IPR050130">
    <property type="entry name" value="ClpA_ClpB"/>
</dbReference>
<reference evidence="8 9" key="2">
    <citation type="journal article" date="2016" name="PeerJ">
        <title>Analysis of five complete genome sequences for members of the class Peribacteria in the recently recognized Peregrinibacteria bacterial phylum.</title>
        <authorList>
            <person name="Anantharaman K."/>
            <person name="Brown C.T."/>
            <person name="Burstein D."/>
            <person name="Castelle C.J."/>
            <person name="Probst A.J."/>
            <person name="Thomas B.C."/>
            <person name="Williams K.H."/>
            <person name="Banfield J.F."/>
        </authorList>
    </citation>
    <scope>NUCLEOTIDE SEQUENCE [LARGE SCALE GENOMIC DNA]</scope>
    <source>
        <strain evidence="8">RIFOXYD1_FULL_PER-ii_59_16</strain>
    </source>
</reference>
<protein>
    <submittedName>
        <fullName evidence="8">ATP-dependent Clp protease ATP-binding subunit ClpC</fullName>
    </submittedName>
</protein>
<dbReference type="InterPro" id="IPR036628">
    <property type="entry name" value="Clp_N_dom_sf"/>
</dbReference>
<proteinExistence type="predicted"/>
<dbReference type="InterPro" id="IPR003593">
    <property type="entry name" value="AAA+_ATPase"/>
</dbReference>
<dbReference type="PANTHER" id="PTHR11638">
    <property type="entry name" value="ATP-DEPENDENT CLP PROTEASE"/>
    <property type="match status" value="1"/>
</dbReference>
<dbReference type="SMART" id="SM00382">
    <property type="entry name" value="AAA"/>
    <property type="match status" value="2"/>
</dbReference>
<dbReference type="AlphaFoldDB" id="A0A0S1SS24"/>
<dbReference type="InterPro" id="IPR003959">
    <property type="entry name" value="ATPase_AAA_core"/>
</dbReference>
<dbReference type="GO" id="GO:0005737">
    <property type="term" value="C:cytoplasm"/>
    <property type="evidence" value="ECO:0007669"/>
    <property type="project" value="TreeGrafter"/>
</dbReference>
<evidence type="ECO:0000256" key="5">
    <source>
        <dbReference type="PROSITE-ProRule" id="PRU01251"/>
    </source>
</evidence>
<keyword evidence="3 8" id="KW-0067">ATP-binding</keyword>
<dbReference type="SUPFAM" id="SSF81923">
    <property type="entry name" value="Double Clp-N motif"/>
    <property type="match status" value="1"/>
</dbReference>
<dbReference type="EMBL" id="CP013065">
    <property type="protein sequence ID" value="ALM13329.1"/>
    <property type="molecule type" value="Genomic_DNA"/>
</dbReference>
<accession>A0A0S1SQT4</accession>
<dbReference type="SUPFAM" id="SSF52540">
    <property type="entry name" value="P-loop containing nucleoside triphosphate hydrolases"/>
    <property type="match status" value="2"/>
</dbReference>
<keyword evidence="8" id="KW-0645">Protease</keyword>
<dbReference type="PRINTS" id="PR00300">
    <property type="entry name" value="CLPPROTEASEA"/>
</dbReference>
<dbReference type="KEGG" id="prf:PeribacterA2_0654"/>